<dbReference type="PROSITE" id="PS51689">
    <property type="entry name" value="SAM_RNA_A_N6_MT"/>
    <property type="match status" value="1"/>
</dbReference>
<evidence type="ECO:0000256" key="1">
    <source>
        <dbReference type="ARBA" id="ARBA00022603"/>
    </source>
</evidence>
<comment type="similarity">
    <text evidence="5">Belongs to the class I-like SAM-binding methyltransferase superfamily. rRNA adenine N(6)-methyltransferase family.</text>
</comment>
<evidence type="ECO:0000256" key="5">
    <source>
        <dbReference type="PROSITE-ProRule" id="PRU01026"/>
    </source>
</evidence>
<dbReference type="SUPFAM" id="SSF53335">
    <property type="entry name" value="S-adenosyl-L-methionine-dependent methyltransferases"/>
    <property type="match status" value="1"/>
</dbReference>
<feature type="binding site" evidence="5">
    <location>
        <position position="113"/>
    </location>
    <ligand>
        <name>S-adenosyl-L-methionine</name>
        <dbReference type="ChEBI" id="CHEBI:59789"/>
    </ligand>
</feature>
<gene>
    <name evidence="8" type="primary">erm</name>
    <name evidence="8" type="ORF">ACFOVU_00115</name>
</gene>
<proteinExistence type="inferred from homology"/>
<dbReference type="PROSITE" id="PS01131">
    <property type="entry name" value="RRNA_A_DIMETH"/>
    <property type="match status" value="1"/>
</dbReference>
<dbReference type="InterPro" id="IPR001737">
    <property type="entry name" value="KsgA/Erm"/>
</dbReference>
<protein>
    <submittedName>
        <fullName evidence="8">ErmE/ErmH/ErmO/ErmR family 23S rRNA (Adenine(2058)-N(6))-methyltransferase</fullName>
    </submittedName>
</protein>
<evidence type="ECO:0000256" key="2">
    <source>
        <dbReference type="ARBA" id="ARBA00022679"/>
    </source>
</evidence>
<evidence type="ECO:0000256" key="6">
    <source>
        <dbReference type="SAM" id="MobiDB-lite"/>
    </source>
</evidence>
<keyword evidence="4 5" id="KW-0694">RNA-binding</keyword>
<keyword evidence="3 5" id="KW-0949">S-adenosyl-L-methionine</keyword>
<feature type="binding site" evidence="5">
    <location>
        <position position="41"/>
    </location>
    <ligand>
        <name>S-adenosyl-L-methionine</name>
        <dbReference type="ChEBI" id="CHEBI:59789"/>
    </ligand>
</feature>
<evidence type="ECO:0000256" key="3">
    <source>
        <dbReference type="ARBA" id="ARBA00022691"/>
    </source>
</evidence>
<dbReference type="CDD" id="cd02440">
    <property type="entry name" value="AdoMet_MTases"/>
    <property type="match status" value="1"/>
</dbReference>
<dbReference type="RefSeq" id="WP_378529177.1">
    <property type="nucleotide sequence ID" value="NZ_JBHSBH010000001.1"/>
</dbReference>
<dbReference type="NCBIfam" id="NF000499">
    <property type="entry name" value="Erm23S_rRNA_broad"/>
    <property type="match status" value="1"/>
</dbReference>
<evidence type="ECO:0000256" key="4">
    <source>
        <dbReference type="ARBA" id="ARBA00022884"/>
    </source>
</evidence>
<dbReference type="InterPro" id="IPR020598">
    <property type="entry name" value="rRNA_Ade_methylase_Trfase_N"/>
</dbReference>
<sequence>MGSARRDRTQPAPPRTGAPARRTADGPRRSGGGRRRALSQNFLTDTGLARALVRTSGVGPGDLVVEIGAGEGMITRFLAPACRRVIAYEIDPVLAAGLSRRFGAHGVSVALADIRTATPPNGPFAAVGNIPYSITADIVDWCLTARGLTSATLVTQLEYARKRTGGYGRWSRLTVRTWPDFSWEMGRRIPRERFHPVPRVDSAVLLLHRRRRPLLPAHLRGGYRRLVDLGFTGTGGSLRASLRTAHATHRVDAALAAAGVGRTTVVAFVSPGQWITLATHLLDTGRPGPRRGG</sequence>
<dbReference type="InterPro" id="IPR020596">
    <property type="entry name" value="rRNA_Ade_Mease_Trfase_CS"/>
</dbReference>
<reference evidence="9" key="1">
    <citation type="journal article" date="2019" name="Int. J. Syst. Evol. Microbiol.">
        <title>The Global Catalogue of Microorganisms (GCM) 10K type strain sequencing project: providing services to taxonomists for standard genome sequencing and annotation.</title>
        <authorList>
            <consortium name="The Broad Institute Genomics Platform"/>
            <consortium name="The Broad Institute Genome Sequencing Center for Infectious Disease"/>
            <person name="Wu L."/>
            <person name="Ma J."/>
        </authorList>
    </citation>
    <scope>NUCLEOTIDE SEQUENCE [LARGE SCALE GENOMIC DNA]</scope>
    <source>
        <strain evidence="9">TBRC 1826</strain>
    </source>
</reference>
<dbReference type="PANTHER" id="PTHR11727:SF7">
    <property type="entry name" value="DIMETHYLADENOSINE TRANSFERASE-RELATED"/>
    <property type="match status" value="1"/>
</dbReference>
<comment type="caution">
    <text evidence="8">The sequence shown here is derived from an EMBL/GenBank/DDBJ whole genome shotgun (WGS) entry which is preliminary data.</text>
</comment>
<feature type="region of interest" description="Disordered" evidence="6">
    <location>
        <begin position="1"/>
        <end position="38"/>
    </location>
</feature>
<dbReference type="PANTHER" id="PTHR11727">
    <property type="entry name" value="DIMETHYLADENOSINE TRANSFERASE"/>
    <property type="match status" value="1"/>
</dbReference>
<feature type="binding site" evidence="5">
    <location>
        <position position="68"/>
    </location>
    <ligand>
        <name>S-adenosyl-L-methionine</name>
        <dbReference type="ChEBI" id="CHEBI:59789"/>
    </ligand>
</feature>
<dbReference type="InterPro" id="IPR029063">
    <property type="entry name" value="SAM-dependent_MTases_sf"/>
</dbReference>
<evidence type="ECO:0000313" key="8">
    <source>
        <dbReference type="EMBL" id="MFC3994300.1"/>
    </source>
</evidence>
<name>A0ABV8FDV0_9ACTN</name>
<keyword evidence="1 5" id="KW-0489">Methyltransferase</keyword>
<dbReference type="SMART" id="SM00650">
    <property type="entry name" value="rADc"/>
    <property type="match status" value="1"/>
</dbReference>
<dbReference type="Gene3D" id="1.10.8.100">
    <property type="entry name" value="Ribosomal RNA adenine dimethylase-like, domain 2"/>
    <property type="match status" value="1"/>
</dbReference>
<keyword evidence="9" id="KW-1185">Reference proteome</keyword>
<dbReference type="EMBL" id="JBHSBH010000001">
    <property type="protein sequence ID" value="MFC3994300.1"/>
    <property type="molecule type" value="Genomic_DNA"/>
</dbReference>
<organism evidence="8 9">
    <name type="scientific">Nocardiopsis sediminis</name>
    <dbReference type="NCBI Taxonomy" id="1778267"/>
    <lineage>
        <taxon>Bacteria</taxon>
        <taxon>Bacillati</taxon>
        <taxon>Actinomycetota</taxon>
        <taxon>Actinomycetes</taxon>
        <taxon>Streptosporangiales</taxon>
        <taxon>Nocardiopsidaceae</taxon>
        <taxon>Nocardiopsis</taxon>
    </lineage>
</organism>
<dbReference type="Gene3D" id="3.40.50.150">
    <property type="entry name" value="Vaccinia Virus protein VP39"/>
    <property type="match status" value="1"/>
</dbReference>
<dbReference type="NCBIfam" id="NF000337">
    <property type="entry name" value="erm_SHROVE"/>
    <property type="match status" value="1"/>
</dbReference>
<dbReference type="Proteomes" id="UP001595847">
    <property type="component" value="Unassembled WGS sequence"/>
</dbReference>
<accession>A0ABV8FDV0</accession>
<evidence type="ECO:0000259" key="7">
    <source>
        <dbReference type="SMART" id="SM00650"/>
    </source>
</evidence>
<dbReference type="InterPro" id="IPR023165">
    <property type="entry name" value="rRNA_Ade_diMease-like_C"/>
</dbReference>
<feature type="binding site" evidence="5">
    <location>
        <position position="129"/>
    </location>
    <ligand>
        <name>S-adenosyl-L-methionine</name>
        <dbReference type="ChEBI" id="CHEBI:59789"/>
    </ligand>
</feature>
<feature type="binding site" evidence="5">
    <location>
        <position position="43"/>
    </location>
    <ligand>
        <name>S-adenosyl-L-methionine</name>
        <dbReference type="ChEBI" id="CHEBI:59789"/>
    </ligand>
</feature>
<feature type="domain" description="Ribosomal RNA adenine methylase transferase N-terminal" evidence="7">
    <location>
        <begin position="48"/>
        <end position="211"/>
    </location>
</feature>
<dbReference type="Pfam" id="PF00398">
    <property type="entry name" value="RrnaAD"/>
    <property type="match status" value="1"/>
</dbReference>
<evidence type="ECO:0000313" key="9">
    <source>
        <dbReference type="Proteomes" id="UP001595847"/>
    </source>
</evidence>
<keyword evidence="2 5" id="KW-0808">Transferase</keyword>
<feature type="binding site" evidence="5">
    <location>
        <position position="89"/>
    </location>
    <ligand>
        <name>S-adenosyl-L-methionine</name>
        <dbReference type="ChEBI" id="CHEBI:59789"/>
    </ligand>
</feature>